<accession>A0A317CGW9</accession>
<sequence length="91" mass="10204">MGKPVSYDEISAPENLPEMGREDFAHALINGGYPELQTKSARAKPIWLNSYLQGRLNALEIKVLLNLQTLLGQHLKQVLFCTRVLQCCHLG</sequence>
<protein>
    <submittedName>
        <fullName evidence="1">Uncharacterized protein</fullName>
    </submittedName>
</protein>
<gene>
    <name evidence="1" type="ORF">DKT75_06685</name>
</gene>
<dbReference type="EMBL" id="QGKL01000019">
    <property type="protein sequence ID" value="PWQ97599.1"/>
    <property type="molecule type" value="Genomic_DNA"/>
</dbReference>
<name>A0A317CGW9_9GAMM</name>
<comment type="caution">
    <text evidence="1">The sequence shown here is derived from an EMBL/GenBank/DDBJ whole genome shotgun (WGS) entry which is preliminary data.</text>
</comment>
<proteinExistence type="predicted"/>
<evidence type="ECO:0000313" key="1">
    <source>
        <dbReference type="EMBL" id="PWQ97599.1"/>
    </source>
</evidence>
<dbReference type="RefSeq" id="WP_109822641.1">
    <property type="nucleotide sequence ID" value="NZ_QGKL01000019.1"/>
</dbReference>
<reference evidence="1 2" key="1">
    <citation type="submission" date="2018-05" db="EMBL/GenBank/DDBJ databases">
        <title>Leucothrix arctica sp. nov., isolated from Arctic seawater.</title>
        <authorList>
            <person name="Choi A."/>
            <person name="Baek K."/>
        </authorList>
    </citation>
    <scope>NUCLEOTIDE SEQUENCE [LARGE SCALE GENOMIC DNA]</scope>
    <source>
        <strain evidence="1 2">IMCC9719</strain>
    </source>
</reference>
<keyword evidence="2" id="KW-1185">Reference proteome</keyword>
<organism evidence="1 2">
    <name type="scientific">Leucothrix arctica</name>
    <dbReference type="NCBI Taxonomy" id="1481894"/>
    <lineage>
        <taxon>Bacteria</taxon>
        <taxon>Pseudomonadati</taxon>
        <taxon>Pseudomonadota</taxon>
        <taxon>Gammaproteobacteria</taxon>
        <taxon>Thiotrichales</taxon>
        <taxon>Thiotrichaceae</taxon>
        <taxon>Leucothrix</taxon>
    </lineage>
</organism>
<dbReference type="AlphaFoldDB" id="A0A317CGW9"/>
<evidence type="ECO:0000313" key="2">
    <source>
        <dbReference type="Proteomes" id="UP000245506"/>
    </source>
</evidence>
<dbReference type="Proteomes" id="UP000245506">
    <property type="component" value="Unassembled WGS sequence"/>
</dbReference>